<feature type="compositionally biased region" description="Low complexity" evidence="3">
    <location>
        <begin position="29"/>
        <end position="58"/>
    </location>
</feature>
<evidence type="ECO:0000256" key="4">
    <source>
        <dbReference type="SAM" id="SignalP"/>
    </source>
</evidence>
<dbReference type="PANTHER" id="PTHR45708">
    <property type="entry name" value="ENDOCHITINASE"/>
    <property type="match status" value="1"/>
</dbReference>
<proteinExistence type="predicted"/>
<evidence type="ECO:0000256" key="2">
    <source>
        <dbReference type="ARBA" id="ARBA00023295"/>
    </source>
</evidence>
<feature type="compositionally biased region" description="Basic and acidic residues" evidence="3">
    <location>
        <begin position="334"/>
        <end position="346"/>
    </location>
</feature>
<dbReference type="Proteomes" id="UP000772434">
    <property type="component" value="Unassembled WGS sequence"/>
</dbReference>
<evidence type="ECO:0000259" key="5">
    <source>
        <dbReference type="PROSITE" id="PS51910"/>
    </source>
</evidence>
<sequence length="357" mass="38385">MFTLSTIGSALSGFFCVQIAFGAPIPHKPTSTTSSASTHTSTSSSDSPTSTSPSDSTSGSGGISSAPYYVVYSDEASTAAPDPKDIQFWQGKRLAGEWEKLSDSKRQSTLQQYEQAGIKIMVSAFGAEDAPTTQGSDPTTLANTLAEWVIKYGVHGIDVDYEDFDAIGDGSGPGAEWVITFTKALRQKLPQGQYMLTHAPVAPWFTKNDGPYLKVHQEVGGLIDWYNVQFYNQGKTVYNTCENLVTKMNDDNPPLLEIVANGVPIEKLVVGKPAVADDASDGYISPTELGECLTQAKQQNGYNSGAMTWEYHTDGSTLAWIKGVLGSDSSSSSADKEGPTTSERRLAQRKPVNRLSY</sequence>
<dbReference type="InterPro" id="IPR001223">
    <property type="entry name" value="Glyco_hydro18_cat"/>
</dbReference>
<accession>A0A9P5QB53</accession>
<dbReference type="PROSITE" id="PS51910">
    <property type="entry name" value="GH18_2"/>
    <property type="match status" value="1"/>
</dbReference>
<evidence type="ECO:0000256" key="3">
    <source>
        <dbReference type="SAM" id="MobiDB-lite"/>
    </source>
</evidence>
<evidence type="ECO:0000313" key="6">
    <source>
        <dbReference type="EMBL" id="KAF9078654.1"/>
    </source>
</evidence>
<dbReference type="Pfam" id="PF00704">
    <property type="entry name" value="Glyco_hydro_18"/>
    <property type="match status" value="1"/>
</dbReference>
<feature type="domain" description="GH18" evidence="5">
    <location>
        <begin position="33"/>
        <end position="328"/>
    </location>
</feature>
<dbReference type="OrthoDB" id="2978833at2759"/>
<gene>
    <name evidence="6" type="ORF">BDP27DRAFT_1412605</name>
</gene>
<feature type="chain" id="PRO_5040191859" evidence="4">
    <location>
        <begin position="23"/>
        <end position="357"/>
    </location>
</feature>
<protein>
    <submittedName>
        <fullName evidence="6">Glycoside hydrolase superfamily</fullName>
    </submittedName>
</protein>
<comment type="caution">
    <text evidence="6">The sequence shown here is derived from an EMBL/GenBank/DDBJ whole genome shotgun (WGS) entry which is preliminary data.</text>
</comment>
<dbReference type="SUPFAM" id="SSF51445">
    <property type="entry name" value="(Trans)glycosidases"/>
    <property type="match status" value="1"/>
</dbReference>
<keyword evidence="4" id="KW-0732">Signal</keyword>
<dbReference type="InterPro" id="IPR050542">
    <property type="entry name" value="Glycosyl_Hydrlase18_Chitinase"/>
</dbReference>
<keyword evidence="7" id="KW-1185">Reference proteome</keyword>
<feature type="region of interest" description="Disordered" evidence="3">
    <location>
        <begin position="28"/>
        <end position="61"/>
    </location>
</feature>
<dbReference type="PANTHER" id="PTHR45708:SF49">
    <property type="entry name" value="ENDOCHITINASE"/>
    <property type="match status" value="1"/>
</dbReference>
<dbReference type="CDD" id="cd00598">
    <property type="entry name" value="GH18_chitinase-like"/>
    <property type="match status" value="1"/>
</dbReference>
<feature type="region of interest" description="Disordered" evidence="3">
    <location>
        <begin position="327"/>
        <end position="357"/>
    </location>
</feature>
<organism evidence="6 7">
    <name type="scientific">Rhodocollybia butyracea</name>
    <dbReference type="NCBI Taxonomy" id="206335"/>
    <lineage>
        <taxon>Eukaryota</taxon>
        <taxon>Fungi</taxon>
        <taxon>Dikarya</taxon>
        <taxon>Basidiomycota</taxon>
        <taxon>Agaricomycotina</taxon>
        <taxon>Agaricomycetes</taxon>
        <taxon>Agaricomycetidae</taxon>
        <taxon>Agaricales</taxon>
        <taxon>Marasmiineae</taxon>
        <taxon>Omphalotaceae</taxon>
        <taxon>Rhodocollybia</taxon>
    </lineage>
</organism>
<dbReference type="GO" id="GO:0005975">
    <property type="term" value="P:carbohydrate metabolic process"/>
    <property type="evidence" value="ECO:0007669"/>
    <property type="project" value="InterPro"/>
</dbReference>
<keyword evidence="1 6" id="KW-0378">Hydrolase</keyword>
<feature type="signal peptide" evidence="4">
    <location>
        <begin position="1"/>
        <end position="22"/>
    </location>
</feature>
<dbReference type="GO" id="GO:0016798">
    <property type="term" value="F:hydrolase activity, acting on glycosyl bonds"/>
    <property type="evidence" value="ECO:0007669"/>
    <property type="project" value="UniProtKB-KW"/>
</dbReference>
<dbReference type="EMBL" id="JADNRY010000001">
    <property type="protein sequence ID" value="KAF9078654.1"/>
    <property type="molecule type" value="Genomic_DNA"/>
</dbReference>
<keyword evidence="2" id="KW-0326">Glycosidase</keyword>
<dbReference type="InterPro" id="IPR017853">
    <property type="entry name" value="GH"/>
</dbReference>
<dbReference type="AlphaFoldDB" id="A0A9P5QB53"/>
<evidence type="ECO:0000256" key="1">
    <source>
        <dbReference type="ARBA" id="ARBA00022801"/>
    </source>
</evidence>
<name>A0A9P5QB53_9AGAR</name>
<reference evidence="6" key="1">
    <citation type="submission" date="2020-11" db="EMBL/GenBank/DDBJ databases">
        <authorList>
            <consortium name="DOE Joint Genome Institute"/>
            <person name="Ahrendt S."/>
            <person name="Riley R."/>
            <person name="Andreopoulos W."/>
            <person name="Labutti K."/>
            <person name="Pangilinan J."/>
            <person name="Ruiz-Duenas F.J."/>
            <person name="Barrasa J.M."/>
            <person name="Sanchez-Garcia M."/>
            <person name="Camarero S."/>
            <person name="Miyauchi S."/>
            <person name="Serrano A."/>
            <person name="Linde D."/>
            <person name="Babiker R."/>
            <person name="Drula E."/>
            <person name="Ayuso-Fernandez I."/>
            <person name="Pacheco R."/>
            <person name="Padilla G."/>
            <person name="Ferreira P."/>
            <person name="Barriuso J."/>
            <person name="Kellner H."/>
            <person name="Castanera R."/>
            <person name="Alfaro M."/>
            <person name="Ramirez L."/>
            <person name="Pisabarro A.G."/>
            <person name="Kuo A."/>
            <person name="Tritt A."/>
            <person name="Lipzen A."/>
            <person name="He G."/>
            <person name="Yan M."/>
            <person name="Ng V."/>
            <person name="Cullen D."/>
            <person name="Martin F."/>
            <person name="Rosso M.-N."/>
            <person name="Henrissat B."/>
            <person name="Hibbett D."/>
            <person name="Martinez A.T."/>
            <person name="Grigoriev I.V."/>
        </authorList>
    </citation>
    <scope>NUCLEOTIDE SEQUENCE</scope>
    <source>
        <strain evidence="6">AH 40177</strain>
    </source>
</reference>
<evidence type="ECO:0000313" key="7">
    <source>
        <dbReference type="Proteomes" id="UP000772434"/>
    </source>
</evidence>
<feature type="compositionally biased region" description="Basic residues" evidence="3">
    <location>
        <begin position="347"/>
        <end position="357"/>
    </location>
</feature>
<dbReference type="Gene3D" id="3.20.20.80">
    <property type="entry name" value="Glycosidases"/>
    <property type="match status" value="1"/>
</dbReference>